<feature type="compositionally biased region" description="Pro residues" evidence="1">
    <location>
        <begin position="530"/>
        <end position="541"/>
    </location>
</feature>
<proteinExistence type="predicted"/>
<feature type="region of interest" description="Disordered" evidence="1">
    <location>
        <begin position="630"/>
        <end position="686"/>
    </location>
</feature>
<dbReference type="OrthoDB" id="348014at2759"/>
<feature type="compositionally biased region" description="Low complexity" evidence="1">
    <location>
        <begin position="647"/>
        <end position="662"/>
    </location>
</feature>
<feature type="region of interest" description="Disordered" evidence="1">
    <location>
        <begin position="93"/>
        <end position="114"/>
    </location>
</feature>
<feature type="compositionally biased region" description="Polar residues" evidence="1">
    <location>
        <begin position="555"/>
        <end position="577"/>
    </location>
</feature>
<organism evidence="2 3">
    <name type="scientific">Eimeria brunetti</name>
    <dbReference type="NCBI Taxonomy" id="51314"/>
    <lineage>
        <taxon>Eukaryota</taxon>
        <taxon>Sar</taxon>
        <taxon>Alveolata</taxon>
        <taxon>Apicomplexa</taxon>
        <taxon>Conoidasida</taxon>
        <taxon>Coccidia</taxon>
        <taxon>Eucoccidiorida</taxon>
        <taxon>Eimeriorina</taxon>
        <taxon>Eimeriidae</taxon>
        <taxon>Eimeria</taxon>
    </lineage>
</organism>
<keyword evidence="3" id="KW-1185">Reference proteome</keyword>
<feature type="region of interest" description="Disordered" evidence="1">
    <location>
        <begin position="1"/>
        <end position="21"/>
    </location>
</feature>
<reference evidence="2" key="2">
    <citation type="submission" date="2013-10" db="EMBL/GenBank/DDBJ databases">
        <authorList>
            <person name="Aslett M."/>
        </authorList>
    </citation>
    <scope>NUCLEOTIDE SEQUENCE [LARGE SCALE GENOMIC DNA]</scope>
    <source>
        <strain evidence="2">Houghton</strain>
    </source>
</reference>
<feature type="compositionally biased region" description="Polar residues" evidence="1">
    <location>
        <begin position="478"/>
        <end position="494"/>
    </location>
</feature>
<accession>U6LI22</accession>
<name>U6LI22_9EIME</name>
<dbReference type="EMBL" id="HG711987">
    <property type="protein sequence ID" value="CDJ50012.1"/>
    <property type="molecule type" value="Genomic_DNA"/>
</dbReference>
<sequence length="715" mass="77563">MDQHPLVGNDLPSFGSGEQDVVPYPEHEKALDCGDRALRAQRRCNSKSTYSSSVRLLSATFISLAVAYLLLRCFELTGGRSRAGVLTRTLGAGSGRKCSGGGKDDEDKEEPEEELWIGDAEGTAWENPSQEDPFELSVWQKGDIPLWPPVPGAGSLAGFRRIHGFTYPGGHATHTEMAGFAQQMQQQSYLEGRRVPLQYPLPPGAFQPGPGGLGEVNDSSRRMEVEVRLFEGETLDMWRDRKIPLYAEMRLLGLFDRMRDAASTCRSLLMRVPQQEQLRLAFQVMRLLALELGAFSFVPCHLERLRSELGDAIVQLGANALKNSGTLPTVELYRDPVREVIALALELKQPRPVTEQGDPLRYRKKMNSLLQTATAAVGYCLGVVEALQDLNNGGALPSALIERSIYVLETVYNVHSPHIALDASLRYFIVACQNRTKIFVLLGRQHLNMRARLLPPLKDMVTGIHAAVARAGGVKPAKTSSVTKDGSPGRQSRTPPQPMAGGKNLHTAASSSHPPHPILSQLSHGLLAPHPRPPQPLPPSQSPRYGPNPLVSGGHLQSHSIHGASPQTTQRTSNLQESRLARPVLTTSNRESANRPPRAYWAAQQGPPSTPHPYPKQSRLIFVGASANAEVSGHPRHGGHGDSDRGAQPPLLPAAARPTAQPSGGTSSRDYGVAPSGVSHKQEAGEEGVQGLLAELLKGGVEEAYVFGKKRFPDQ</sequence>
<reference evidence="2" key="1">
    <citation type="submission" date="2013-10" db="EMBL/GenBank/DDBJ databases">
        <title>Genomic analysis of the causative agents of coccidiosis in chickens.</title>
        <authorList>
            <person name="Reid A.J."/>
            <person name="Blake D."/>
            <person name="Billington K."/>
            <person name="Browne H."/>
            <person name="Dunn M."/>
            <person name="Hung S."/>
            <person name="Kawahara F."/>
            <person name="Miranda-Saavedra D."/>
            <person name="Mourier T."/>
            <person name="Nagra H."/>
            <person name="Otto T.D."/>
            <person name="Rawlings N."/>
            <person name="Sanchez A."/>
            <person name="Sanders M."/>
            <person name="Subramaniam C."/>
            <person name="Tay Y."/>
            <person name="Dear P."/>
            <person name="Doerig C."/>
            <person name="Gruber A."/>
            <person name="Parkinson J."/>
            <person name="Shirley M."/>
            <person name="Wan K.L."/>
            <person name="Berriman M."/>
            <person name="Tomley F."/>
            <person name="Pain A."/>
        </authorList>
    </citation>
    <scope>NUCLEOTIDE SEQUENCE [LARGE SCALE GENOMIC DNA]</scope>
    <source>
        <strain evidence="2">Houghton</strain>
    </source>
</reference>
<feature type="region of interest" description="Disordered" evidence="1">
    <location>
        <begin position="472"/>
        <end position="616"/>
    </location>
</feature>
<gene>
    <name evidence="2" type="ORF">EBH_0030330</name>
</gene>
<protein>
    <submittedName>
        <fullName evidence="2">Uncharacterized protein</fullName>
    </submittedName>
</protein>
<feature type="compositionally biased region" description="Acidic residues" evidence="1">
    <location>
        <begin position="104"/>
        <end position="114"/>
    </location>
</feature>
<dbReference type="VEuPathDB" id="ToxoDB:EBH_0030330"/>
<evidence type="ECO:0000313" key="2">
    <source>
        <dbReference type="EMBL" id="CDJ50012.1"/>
    </source>
</evidence>
<dbReference type="AlphaFoldDB" id="U6LI22"/>
<dbReference type="Proteomes" id="UP000030750">
    <property type="component" value="Unassembled WGS sequence"/>
</dbReference>
<evidence type="ECO:0000313" key="3">
    <source>
        <dbReference type="Proteomes" id="UP000030750"/>
    </source>
</evidence>
<evidence type="ECO:0000256" key="1">
    <source>
        <dbReference type="SAM" id="MobiDB-lite"/>
    </source>
</evidence>